<dbReference type="InterPro" id="IPR045168">
    <property type="entry name" value="YTH_prot"/>
</dbReference>
<feature type="compositionally biased region" description="Gly residues" evidence="1">
    <location>
        <begin position="1050"/>
        <end position="1060"/>
    </location>
</feature>
<dbReference type="EMBL" id="LN483124">
    <property type="protein sequence ID" value="CED82016.1"/>
    <property type="molecule type" value="Genomic_DNA"/>
</dbReference>
<dbReference type="GO" id="GO:1990247">
    <property type="term" value="F:N6-methyladenosine-containing RNA reader activity"/>
    <property type="evidence" value="ECO:0007669"/>
    <property type="project" value="TreeGrafter"/>
</dbReference>
<feature type="compositionally biased region" description="Low complexity" evidence="1">
    <location>
        <begin position="399"/>
        <end position="410"/>
    </location>
</feature>
<proteinExistence type="predicted"/>
<feature type="compositionally biased region" description="Polar residues" evidence="1">
    <location>
        <begin position="369"/>
        <end position="378"/>
    </location>
</feature>
<dbReference type="Pfam" id="PF04146">
    <property type="entry name" value="YTH"/>
    <property type="match status" value="1"/>
</dbReference>
<feature type="compositionally biased region" description="Basic and acidic residues" evidence="1">
    <location>
        <begin position="272"/>
        <end position="291"/>
    </location>
</feature>
<feature type="compositionally biased region" description="Polar residues" evidence="1">
    <location>
        <begin position="292"/>
        <end position="333"/>
    </location>
</feature>
<feature type="compositionally biased region" description="Low complexity" evidence="1">
    <location>
        <begin position="75"/>
        <end position="88"/>
    </location>
</feature>
<evidence type="ECO:0000259" key="2">
    <source>
        <dbReference type="PROSITE" id="PS50882"/>
    </source>
</evidence>
<feature type="compositionally biased region" description="Polar residues" evidence="1">
    <location>
        <begin position="90"/>
        <end position="119"/>
    </location>
</feature>
<dbReference type="PANTHER" id="PTHR12357">
    <property type="entry name" value="YTH YT521-B HOMOLOGY DOMAIN-CONTAINING"/>
    <property type="match status" value="1"/>
</dbReference>
<dbReference type="GO" id="GO:0003729">
    <property type="term" value="F:mRNA binding"/>
    <property type="evidence" value="ECO:0007669"/>
    <property type="project" value="TreeGrafter"/>
</dbReference>
<feature type="domain" description="YTH" evidence="2">
    <location>
        <begin position="842"/>
        <end position="977"/>
    </location>
</feature>
<feature type="compositionally biased region" description="Polar residues" evidence="1">
    <location>
        <begin position="580"/>
        <end position="603"/>
    </location>
</feature>
<evidence type="ECO:0000256" key="1">
    <source>
        <dbReference type="SAM" id="MobiDB-lite"/>
    </source>
</evidence>
<feature type="compositionally biased region" description="Low complexity" evidence="1">
    <location>
        <begin position="604"/>
        <end position="618"/>
    </location>
</feature>
<reference evidence="3" key="1">
    <citation type="submission" date="2014-08" db="EMBL/GenBank/DDBJ databases">
        <authorList>
            <person name="Sharma Rahul"/>
            <person name="Thines Marco"/>
        </authorList>
    </citation>
    <scope>NUCLEOTIDE SEQUENCE</scope>
</reference>
<evidence type="ECO:0000313" key="3">
    <source>
        <dbReference type="EMBL" id="CED82016.1"/>
    </source>
</evidence>
<dbReference type="PANTHER" id="PTHR12357:SF89">
    <property type="entry name" value="YTH DOMAIN-CONTAINING FAMILY PROTEIN"/>
    <property type="match status" value="1"/>
</dbReference>
<dbReference type="Gene3D" id="3.10.590.10">
    <property type="entry name" value="ph1033 like domains"/>
    <property type="match status" value="1"/>
</dbReference>
<feature type="compositionally biased region" description="Polar residues" evidence="1">
    <location>
        <begin position="126"/>
        <end position="137"/>
    </location>
</feature>
<feature type="compositionally biased region" description="Polar residues" evidence="1">
    <location>
        <begin position="422"/>
        <end position="441"/>
    </location>
</feature>
<feature type="compositionally biased region" description="Acidic residues" evidence="1">
    <location>
        <begin position="180"/>
        <end position="193"/>
    </location>
</feature>
<dbReference type="CDD" id="cd21134">
    <property type="entry name" value="YTH"/>
    <property type="match status" value="1"/>
</dbReference>
<dbReference type="AlphaFoldDB" id="A0A0F7SKV4"/>
<feature type="compositionally biased region" description="Polar residues" evidence="1">
    <location>
        <begin position="56"/>
        <end position="67"/>
    </location>
</feature>
<dbReference type="GO" id="GO:0061157">
    <property type="term" value="P:mRNA destabilization"/>
    <property type="evidence" value="ECO:0007669"/>
    <property type="project" value="TreeGrafter"/>
</dbReference>
<feature type="region of interest" description="Disordered" evidence="1">
    <location>
        <begin position="1"/>
        <end position="441"/>
    </location>
</feature>
<accession>A0A0F7SKV4</accession>
<feature type="compositionally biased region" description="Pro residues" evidence="1">
    <location>
        <begin position="555"/>
        <end position="572"/>
    </location>
</feature>
<name>A0A0F7SKV4_PHARH</name>
<feature type="compositionally biased region" description="Basic and acidic residues" evidence="1">
    <location>
        <begin position="194"/>
        <end position="203"/>
    </location>
</feature>
<feature type="compositionally biased region" description="Low complexity" evidence="1">
    <location>
        <begin position="23"/>
        <end position="55"/>
    </location>
</feature>
<dbReference type="InterPro" id="IPR007275">
    <property type="entry name" value="YTH_domain"/>
</dbReference>
<feature type="region of interest" description="Disordered" evidence="1">
    <location>
        <begin position="1036"/>
        <end position="1077"/>
    </location>
</feature>
<organism evidence="3">
    <name type="scientific">Phaffia rhodozyma</name>
    <name type="common">Yeast</name>
    <name type="synonym">Xanthophyllomyces dendrorhous</name>
    <dbReference type="NCBI Taxonomy" id="264483"/>
    <lineage>
        <taxon>Eukaryota</taxon>
        <taxon>Fungi</taxon>
        <taxon>Dikarya</taxon>
        <taxon>Basidiomycota</taxon>
        <taxon>Agaricomycotina</taxon>
        <taxon>Tremellomycetes</taxon>
        <taxon>Cystofilobasidiales</taxon>
        <taxon>Mrakiaceae</taxon>
        <taxon>Phaffia</taxon>
    </lineage>
</organism>
<feature type="region of interest" description="Disordered" evidence="1">
    <location>
        <begin position="512"/>
        <end position="623"/>
    </location>
</feature>
<dbReference type="GO" id="GO:0005737">
    <property type="term" value="C:cytoplasm"/>
    <property type="evidence" value="ECO:0007669"/>
    <property type="project" value="TreeGrafter"/>
</dbReference>
<sequence>MPSSSFVNLNRVRRQKAAEEAKATATSTVTSSIATPSAQTQSQNQQNQQQQQQQSISPVPSLHQQPQLHLDPTHSSSSSQSASSVLVSPIESTPNTTVFRSPASYSSQGSLSPASSCSLNIGGLNSPLSPTATTTISGHPWAISPSAYTGGGGGSSDIRRHQSTGSRHKKYLSSTQAESLGEEAEEEDEGDGEEGGKDGKESKTAALGGLTRSGLDRMGNLTRHGSLPSKNSAFQARATRAGIKAQTSPGVSRLDSITAYSPVGPTQTKGVDPQDDKIWEQALAEKKRAETMESNSPSTFSNSVLRHQRSLQLIPSGSRSQHTPLSPTSTVPGSASLVGGHARSASGTGEHVNENSQAEVEASLRRHQSLTQQGMNTRISDRLKASPLPLSNTQRPYPASSSASHSVLSAPEDQDLPPPTSPIQASPWGNQGAGSNSISSNLSWEDHSRVLNAGSLLSPVPGSARFGAVIRRMEEEADGGLGGVPAMNAEQLQTAFEAASLGRSSGAHNALGPPVVDLGRLSPDLPGGNLRRSQSLRTHSRTSSRSHDQAALGGNPPPPRFLNASPQPPSTSPRPDEPSFSASPEPQSLSTGSTAGSAYNSFRPTSGSGSSTPSLPGGKKLSLLTDPVTLGQISGQKKPSGPATAAPYVPPIGHTTRPPQSALPGKTYVPGSQYAKPYTAVGMGWDQKHAIIGSRSGGALNGDASGEEDEGGIYTTGQGDYLGRSLGPMIQPTSIGGMGGPIPHQLLQAQMNAFTGGNPSGGIYPIPLLPPITQSLAGPTGGYLQPIMGVNHGVNFSGPGGNPVFLRAQTGLPEASGHLDVQGLIQAKGYNPPVFDINPTKAKFFVIKSYTEDDVAKSLKFEIWASTRYGNARLDKAFKEHASTMPIYLMFSVNSSGHFAGIAQMITDVDYSTTSTVWAQDKWKGIFRVKWIYVKDVPNQALRHIRLTNTSENKPVTNSRDTQELPFEAGLEMLQIFHTYQARTSLLQDYGYYELASNQRDISPHNQQHHREPPVEKVWHPAAVHLPSFPAQPTVYTARSGLGPGPGPGPGLGQGQGQSFGMGQPQGPALGYGPPRY</sequence>
<dbReference type="PROSITE" id="PS50882">
    <property type="entry name" value="YTH"/>
    <property type="match status" value="1"/>
</dbReference>
<protein>
    <submittedName>
        <fullName evidence="3">Uncharacterized high-glucose-regulated protein</fullName>
    </submittedName>
</protein>